<sequence>MPFKFIAVEFDSSRTTRPALLAHPDKVDEPDIAASKEHVAKSSLVQRLHCRPQGSAVHCLLGQHPDGFRADLGVVYDYDVLLHAEFVHADVRVRRQWGRYGRQQLLSFFHVPRRELDDDDGQLRRVLSLGTPRQYTYYRESCC</sequence>
<gene>
    <name evidence="1" type="ORF">PYCCODRAFT_1151843</name>
</gene>
<organism evidence="1 2">
    <name type="scientific">Trametes coccinea (strain BRFM310)</name>
    <name type="common">Pycnoporus coccineus</name>
    <dbReference type="NCBI Taxonomy" id="1353009"/>
    <lineage>
        <taxon>Eukaryota</taxon>
        <taxon>Fungi</taxon>
        <taxon>Dikarya</taxon>
        <taxon>Basidiomycota</taxon>
        <taxon>Agaricomycotina</taxon>
        <taxon>Agaricomycetes</taxon>
        <taxon>Polyporales</taxon>
        <taxon>Polyporaceae</taxon>
        <taxon>Trametes</taxon>
    </lineage>
</organism>
<evidence type="ECO:0000313" key="1">
    <source>
        <dbReference type="EMBL" id="OSC97293.1"/>
    </source>
</evidence>
<dbReference type="EMBL" id="KZ084154">
    <property type="protein sequence ID" value="OSC97293.1"/>
    <property type="molecule type" value="Genomic_DNA"/>
</dbReference>
<dbReference type="Proteomes" id="UP000193067">
    <property type="component" value="Unassembled WGS sequence"/>
</dbReference>
<dbReference type="AlphaFoldDB" id="A0A1Y2I9C4"/>
<reference evidence="1 2" key="1">
    <citation type="journal article" date="2015" name="Biotechnol. Biofuels">
        <title>Enhanced degradation of softwood versus hardwood by the white-rot fungus Pycnoporus coccineus.</title>
        <authorList>
            <person name="Couturier M."/>
            <person name="Navarro D."/>
            <person name="Chevret D."/>
            <person name="Henrissat B."/>
            <person name="Piumi F."/>
            <person name="Ruiz-Duenas F.J."/>
            <person name="Martinez A.T."/>
            <person name="Grigoriev I.V."/>
            <person name="Riley R."/>
            <person name="Lipzen A."/>
            <person name="Berrin J.G."/>
            <person name="Master E.R."/>
            <person name="Rosso M.N."/>
        </authorList>
    </citation>
    <scope>NUCLEOTIDE SEQUENCE [LARGE SCALE GENOMIC DNA]</scope>
    <source>
        <strain evidence="1 2">BRFM310</strain>
    </source>
</reference>
<name>A0A1Y2I9C4_TRAC3</name>
<evidence type="ECO:0000313" key="2">
    <source>
        <dbReference type="Proteomes" id="UP000193067"/>
    </source>
</evidence>
<keyword evidence="2" id="KW-1185">Reference proteome</keyword>
<accession>A0A1Y2I9C4</accession>
<proteinExistence type="predicted"/>
<protein>
    <submittedName>
        <fullName evidence="1">Uncharacterized protein</fullName>
    </submittedName>
</protein>